<accession>A0A8K1FE46</accession>
<dbReference type="Proteomes" id="UP000794436">
    <property type="component" value="Unassembled WGS sequence"/>
</dbReference>
<evidence type="ECO:0000313" key="3">
    <source>
        <dbReference type="Proteomes" id="UP000794436"/>
    </source>
</evidence>
<evidence type="ECO:0000256" key="1">
    <source>
        <dbReference type="SAM" id="MobiDB-lite"/>
    </source>
</evidence>
<dbReference type="EMBL" id="SPLM01000108">
    <property type="protein sequence ID" value="TMW60135.1"/>
    <property type="molecule type" value="Genomic_DNA"/>
</dbReference>
<gene>
    <name evidence="2" type="ORF">Poli38472_000177</name>
</gene>
<name>A0A8K1FE46_PYTOL</name>
<evidence type="ECO:0000313" key="2">
    <source>
        <dbReference type="EMBL" id="TMW60135.1"/>
    </source>
</evidence>
<proteinExistence type="predicted"/>
<dbReference type="AlphaFoldDB" id="A0A8K1FE46"/>
<organism evidence="2 3">
    <name type="scientific">Pythium oligandrum</name>
    <name type="common">Mycoparasitic fungus</name>
    <dbReference type="NCBI Taxonomy" id="41045"/>
    <lineage>
        <taxon>Eukaryota</taxon>
        <taxon>Sar</taxon>
        <taxon>Stramenopiles</taxon>
        <taxon>Oomycota</taxon>
        <taxon>Peronosporomycetes</taxon>
        <taxon>Pythiales</taxon>
        <taxon>Pythiaceae</taxon>
        <taxon>Pythium</taxon>
    </lineage>
</organism>
<feature type="region of interest" description="Disordered" evidence="1">
    <location>
        <begin position="157"/>
        <end position="178"/>
    </location>
</feature>
<keyword evidence="3" id="KW-1185">Reference proteome</keyword>
<sequence>MRGLMASVTSCIGGKDDRFAVKVKPVEQDLYFVYKSMSEFEALWTKLEALALDVKQKQQQDEVADAATRQEVSLMGKWLASFVDHYAFRATIAQLRAEEKETISTLNVLLEALVRRVSALYVENTILRCGCCPVGRQLALLVRNFLEFAQRNPRKVIDSPRQRKRQLSEMRPEDADTRKRSLPMFPIRCEGPPKVRKLSAALPEGFSLPKIHKVELSLPVVPAMPARRRVFAEVDFSI</sequence>
<protein>
    <submittedName>
        <fullName evidence="2">Uncharacterized protein</fullName>
    </submittedName>
</protein>
<comment type="caution">
    <text evidence="2">The sequence shown here is derived from an EMBL/GenBank/DDBJ whole genome shotgun (WGS) entry which is preliminary data.</text>
</comment>
<dbReference type="OrthoDB" id="59244at2759"/>
<reference evidence="2" key="1">
    <citation type="submission" date="2019-03" db="EMBL/GenBank/DDBJ databases">
        <title>Long read genome sequence of the mycoparasitic Pythium oligandrum ATCC 38472 isolated from sugarbeet rhizosphere.</title>
        <authorList>
            <person name="Gaulin E."/>
        </authorList>
    </citation>
    <scope>NUCLEOTIDE SEQUENCE</scope>
    <source>
        <strain evidence="2">ATCC 38472_TT</strain>
    </source>
</reference>